<accession>A0A1E2SII4</accession>
<organism evidence="2 5">
    <name type="scientific">Leifsonia xyli subsp. xyli</name>
    <dbReference type="NCBI Taxonomy" id="59736"/>
    <lineage>
        <taxon>Bacteria</taxon>
        <taxon>Bacillati</taxon>
        <taxon>Actinomycetota</taxon>
        <taxon>Actinomycetes</taxon>
        <taxon>Micrococcales</taxon>
        <taxon>Microbacteriaceae</taxon>
        <taxon>Leifsonia</taxon>
    </lineage>
</organism>
<comment type="caution">
    <text evidence="2">The sequence shown here is derived from an EMBL/GenBank/DDBJ whole genome shotgun (WGS) entry which is preliminary data.</text>
</comment>
<dbReference type="Proteomes" id="UP000094426">
    <property type="component" value="Unassembled WGS sequence"/>
</dbReference>
<dbReference type="EMBL" id="LNZG01000015">
    <property type="protein sequence ID" value="ODA90268.1"/>
    <property type="molecule type" value="Genomic_DNA"/>
</dbReference>
<evidence type="ECO:0000313" key="2">
    <source>
        <dbReference type="EMBL" id="ODA89573.1"/>
    </source>
</evidence>
<reference evidence="5" key="1">
    <citation type="submission" date="2015-11" db="EMBL/GenBank/DDBJ databases">
        <authorList>
            <person name="Wang J."/>
            <person name="Wang L."/>
            <person name="Wang F."/>
            <person name="Cao G."/>
        </authorList>
    </citation>
    <scope>NUCLEOTIDE SEQUENCE [LARGE SCALE GENOMIC DNA]</scope>
    <source>
        <strain evidence="5">gdw1</strain>
    </source>
</reference>
<feature type="region of interest" description="Disordered" evidence="1">
    <location>
        <begin position="109"/>
        <end position="144"/>
    </location>
</feature>
<evidence type="ECO:0000313" key="5">
    <source>
        <dbReference type="Proteomes" id="UP000094426"/>
    </source>
</evidence>
<evidence type="ECO:0000313" key="4">
    <source>
        <dbReference type="EMBL" id="ODA90268.1"/>
    </source>
</evidence>
<sequence>MTLGSAGLPDSVRSVGDLNAGAVYSGHARDKFPGERESGDQWAWVGRDSSRDHRVNPMAPEFGAKTFGVETGGDAGRIVTEIHSPLMSDDGAEEGYLDRQTESLANTARAVSGETGSMTPYAPLGPTNVQKGLQEGMRRGAFVG</sequence>
<name>A0A1E2SII4_LEIXY</name>
<proteinExistence type="predicted"/>
<dbReference type="AlphaFoldDB" id="A0A1E2SII4"/>
<gene>
    <name evidence="2" type="ORF">ATY41_04670</name>
    <name evidence="3" type="ORF">ATY41_10545</name>
    <name evidence="4" type="ORF">ATY41_10580</name>
</gene>
<evidence type="ECO:0000256" key="1">
    <source>
        <dbReference type="SAM" id="MobiDB-lite"/>
    </source>
</evidence>
<dbReference type="EMBL" id="LNZG01000045">
    <property type="protein sequence ID" value="ODA89573.1"/>
    <property type="molecule type" value="Genomic_DNA"/>
</dbReference>
<evidence type="ECO:0000313" key="3">
    <source>
        <dbReference type="EMBL" id="ODA90264.1"/>
    </source>
</evidence>
<dbReference type="EMBL" id="LNZG01000015">
    <property type="protein sequence ID" value="ODA90264.1"/>
    <property type="molecule type" value="Genomic_DNA"/>
</dbReference>
<protein>
    <submittedName>
        <fullName evidence="2">Uncharacterized protein</fullName>
    </submittedName>
</protein>
<reference evidence="2 5" key="2">
    <citation type="submission" date="2015-11" db="EMBL/GenBank/DDBJ databases">
        <authorList>
            <person name="Zhang Y."/>
            <person name="Guo Z."/>
        </authorList>
    </citation>
    <scope>NUCLEOTIDE SEQUENCE [LARGE SCALE GENOMIC DNA]</scope>
    <source>
        <strain evidence="5">gdw1</strain>
        <strain evidence="2">Gdw1</strain>
    </source>
</reference>